<accession>A0A6I2UUJ4</accession>
<organism evidence="12 13">
    <name type="scientific">Selenomonas montiformis</name>
    <dbReference type="NCBI Taxonomy" id="2652285"/>
    <lineage>
        <taxon>Bacteria</taxon>
        <taxon>Bacillati</taxon>
        <taxon>Bacillota</taxon>
        <taxon>Negativicutes</taxon>
        <taxon>Selenomonadales</taxon>
        <taxon>Selenomonadaceae</taxon>
        <taxon>Selenomonas</taxon>
    </lineage>
</organism>
<dbReference type="InterPro" id="IPR027475">
    <property type="entry name" value="Asparaginase/glutaminase_AS2"/>
</dbReference>
<comment type="caution">
    <text evidence="12">The sequence shown here is derived from an EMBL/GenBank/DDBJ whole genome shotgun (WGS) entry which is preliminary data.</text>
</comment>
<dbReference type="PANTHER" id="PTHR11707">
    <property type="entry name" value="L-ASPARAGINASE"/>
    <property type="match status" value="1"/>
</dbReference>
<dbReference type="GO" id="GO:0006528">
    <property type="term" value="P:asparagine metabolic process"/>
    <property type="evidence" value="ECO:0007669"/>
    <property type="project" value="InterPro"/>
</dbReference>
<evidence type="ECO:0000259" key="10">
    <source>
        <dbReference type="Pfam" id="PF00710"/>
    </source>
</evidence>
<evidence type="ECO:0000256" key="7">
    <source>
        <dbReference type="PROSITE-ProRule" id="PRU10099"/>
    </source>
</evidence>
<protein>
    <recommendedName>
        <fullName evidence="2">asparaginase</fullName>
        <ecNumber evidence="2">3.5.1.1</ecNumber>
    </recommendedName>
</protein>
<evidence type="ECO:0000256" key="9">
    <source>
        <dbReference type="RuleBase" id="RU004456"/>
    </source>
</evidence>
<feature type="domain" description="L-asparaginase N-terminal" evidence="10">
    <location>
        <begin position="6"/>
        <end position="200"/>
    </location>
</feature>
<evidence type="ECO:0000256" key="3">
    <source>
        <dbReference type="ARBA" id="ARBA00022801"/>
    </source>
</evidence>
<dbReference type="PANTHER" id="PTHR11707:SF28">
    <property type="entry name" value="60 KDA LYSOPHOSPHOLIPASE"/>
    <property type="match status" value="1"/>
</dbReference>
<dbReference type="SFLD" id="SFLDS00057">
    <property type="entry name" value="Glutaminase/Asparaginase"/>
    <property type="match status" value="1"/>
</dbReference>
<feature type="binding site" evidence="6">
    <location>
        <position position="62"/>
    </location>
    <ligand>
        <name>substrate</name>
    </ligand>
</feature>
<dbReference type="PROSITE" id="PS00917">
    <property type="entry name" value="ASN_GLN_ASE_2"/>
    <property type="match status" value="1"/>
</dbReference>
<keyword evidence="13" id="KW-1185">Reference proteome</keyword>
<dbReference type="InterPro" id="IPR004550">
    <property type="entry name" value="AsnASE_II"/>
</dbReference>
<keyword evidence="3" id="KW-0378">Hydrolase</keyword>
<dbReference type="AlphaFoldDB" id="A0A6I2UUJ4"/>
<dbReference type="PROSITE" id="PS00144">
    <property type="entry name" value="ASN_GLN_ASE_1"/>
    <property type="match status" value="1"/>
</dbReference>
<feature type="binding site" evidence="6">
    <location>
        <begin position="95"/>
        <end position="96"/>
    </location>
    <ligand>
        <name>substrate</name>
    </ligand>
</feature>
<dbReference type="Proteomes" id="UP000430222">
    <property type="component" value="Unassembled WGS sequence"/>
</dbReference>
<dbReference type="Gene3D" id="3.40.50.40">
    <property type="match status" value="1"/>
</dbReference>
<dbReference type="CDD" id="cd08964">
    <property type="entry name" value="L-asparaginase_II"/>
    <property type="match status" value="1"/>
</dbReference>
<evidence type="ECO:0000259" key="11">
    <source>
        <dbReference type="Pfam" id="PF17763"/>
    </source>
</evidence>
<dbReference type="InterPro" id="IPR020827">
    <property type="entry name" value="Asparaginase/glutaminase_AS1"/>
</dbReference>
<reference evidence="12 13" key="1">
    <citation type="submission" date="2019-08" db="EMBL/GenBank/DDBJ databases">
        <title>In-depth cultivation of the pig gut microbiome towards novel bacterial diversity and tailored functional studies.</title>
        <authorList>
            <person name="Wylensek D."/>
            <person name="Hitch T.C.A."/>
            <person name="Clavel T."/>
        </authorList>
    </citation>
    <scope>NUCLEOTIDE SEQUENCE [LARGE SCALE GENOMIC DNA]</scope>
    <source>
        <strain evidence="13">WCA-380-WT-3B3</strain>
    </source>
</reference>
<dbReference type="EC" id="3.5.1.1" evidence="2"/>
<dbReference type="InterPro" id="IPR006034">
    <property type="entry name" value="Asparaginase/glutaminase-like"/>
</dbReference>
<evidence type="ECO:0000313" key="13">
    <source>
        <dbReference type="Proteomes" id="UP000430222"/>
    </source>
</evidence>
<dbReference type="NCBIfam" id="TIGR00520">
    <property type="entry name" value="asnASE_II"/>
    <property type="match status" value="1"/>
</dbReference>
<dbReference type="PRINTS" id="PR00139">
    <property type="entry name" value="ASNGLNASE"/>
</dbReference>
<feature type="active site" evidence="8">
    <location>
        <position position="95"/>
    </location>
</feature>
<gene>
    <name evidence="12" type="ORF">FYJ78_00915</name>
</gene>
<dbReference type="EMBL" id="VUNL01000001">
    <property type="protein sequence ID" value="MSV23770.1"/>
    <property type="molecule type" value="Genomic_DNA"/>
</dbReference>
<sequence length="331" mass="34893">MKQRKHIYVLATGGTIAGQAESGVATTGYRAGAVSVDALLSAVPELSELAEVSGEQVAAIDSKDMTEQIQWELVRRCRELLTAGGADGIVITHGTDTMEETAYFLSLLVDTEKPIVLTGAMRPATALSADGPLNLLDAVRVAASDVAGGMGVLVVMNNQIDGAHDVTKTHTMSVDTFRSPDSGALGRVNDGEVTFFRRPVHTPLPHSQSLPGEGASLPQVRILYGYGGDDGALVEAAVRSGARGIIYAGMGNGSLPQPVEQRLAAAVRQGIVAVRSSRGCGGSVTQAEASYEQAHILYSGTLNPQKARILLQLALLQGRDRSEIQELFLRY</sequence>
<proteinExistence type="inferred from homology"/>
<dbReference type="Gene3D" id="3.40.50.1170">
    <property type="entry name" value="L-asparaginase, N-terminal domain"/>
    <property type="match status" value="1"/>
</dbReference>
<dbReference type="PIRSF" id="PIRSF001220">
    <property type="entry name" value="L-ASNase_gatD"/>
    <property type="match status" value="1"/>
</dbReference>
<feature type="domain" description="Asparaginase/glutaminase C-terminal" evidence="11">
    <location>
        <begin position="219"/>
        <end position="328"/>
    </location>
</feature>
<dbReference type="InterPro" id="IPR037152">
    <property type="entry name" value="L-asparaginase_N_sf"/>
</dbReference>
<dbReference type="InterPro" id="IPR027473">
    <property type="entry name" value="L-asparaginase_C"/>
</dbReference>
<evidence type="ECO:0000256" key="4">
    <source>
        <dbReference type="ARBA" id="ARBA00049366"/>
    </source>
</evidence>
<evidence type="ECO:0000256" key="1">
    <source>
        <dbReference type="ARBA" id="ARBA00010518"/>
    </source>
</evidence>
<dbReference type="PIRSF" id="PIRSF500176">
    <property type="entry name" value="L_ASNase"/>
    <property type="match status" value="1"/>
</dbReference>
<feature type="active site" description="O-isoaspartyl threonine intermediate" evidence="5">
    <location>
        <position position="15"/>
    </location>
</feature>
<dbReference type="RefSeq" id="WP_154619514.1">
    <property type="nucleotide sequence ID" value="NZ_VUNL01000001.1"/>
</dbReference>
<dbReference type="SUPFAM" id="SSF53774">
    <property type="entry name" value="Glutaminase/Asparaginase"/>
    <property type="match status" value="1"/>
</dbReference>
<dbReference type="PROSITE" id="PS51732">
    <property type="entry name" value="ASN_GLN_ASE_3"/>
    <property type="match status" value="1"/>
</dbReference>
<dbReference type="InterPro" id="IPR040919">
    <property type="entry name" value="Asparaginase_C"/>
</dbReference>
<evidence type="ECO:0000256" key="5">
    <source>
        <dbReference type="PIRSR" id="PIRSR001220-1"/>
    </source>
</evidence>
<dbReference type="Pfam" id="PF17763">
    <property type="entry name" value="Asparaginase_C"/>
    <property type="match status" value="1"/>
</dbReference>
<comment type="catalytic activity">
    <reaction evidence="4">
        <text>L-asparagine + H2O = L-aspartate + NH4(+)</text>
        <dbReference type="Rhea" id="RHEA:21016"/>
        <dbReference type="ChEBI" id="CHEBI:15377"/>
        <dbReference type="ChEBI" id="CHEBI:28938"/>
        <dbReference type="ChEBI" id="CHEBI:29991"/>
        <dbReference type="ChEBI" id="CHEBI:58048"/>
        <dbReference type="EC" id="3.5.1.1"/>
    </reaction>
</comment>
<dbReference type="InterPro" id="IPR036152">
    <property type="entry name" value="Asp/glu_Ase-like_sf"/>
</dbReference>
<dbReference type="FunFam" id="3.40.50.1170:FF:000001">
    <property type="entry name" value="L-asparaginase 2"/>
    <property type="match status" value="1"/>
</dbReference>
<dbReference type="Pfam" id="PF00710">
    <property type="entry name" value="Asparaginase"/>
    <property type="match status" value="1"/>
</dbReference>
<feature type="active site" evidence="7">
    <location>
        <position position="15"/>
    </location>
</feature>
<evidence type="ECO:0000256" key="2">
    <source>
        <dbReference type="ARBA" id="ARBA00012920"/>
    </source>
</evidence>
<comment type="similarity">
    <text evidence="1 9">Belongs to the asparaginase 1 family.</text>
</comment>
<evidence type="ECO:0000256" key="6">
    <source>
        <dbReference type="PIRSR" id="PIRSR001220-2"/>
    </source>
</evidence>
<dbReference type="SMART" id="SM00870">
    <property type="entry name" value="Asparaginase"/>
    <property type="match status" value="1"/>
</dbReference>
<name>A0A6I2UUJ4_9FIRM</name>
<dbReference type="GO" id="GO:0004067">
    <property type="term" value="F:asparaginase activity"/>
    <property type="evidence" value="ECO:0007669"/>
    <property type="project" value="UniProtKB-UniRule"/>
</dbReference>
<dbReference type="InterPro" id="IPR027474">
    <property type="entry name" value="L-asparaginase_N"/>
</dbReference>
<evidence type="ECO:0000313" key="12">
    <source>
        <dbReference type="EMBL" id="MSV23770.1"/>
    </source>
</evidence>
<evidence type="ECO:0000256" key="8">
    <source>
        <dbReference type="PROSITE-ProRule" id="PRU10100"/>
    </source>
</evidence>